<name>A0AAW0CHD7_9AGAR</name>
<evidence type="ECO:0000313" key="3">
    <source>
        <dbReference type="Proteomes" id="UP001362999"/>
    </source>
</evidence>
<dbReference type="Gene3D" id="1.20.1280.50">
    <property type="match status" value="1"/>
</dbReference>
<proteinExistence type="predicted"/>
<dbReference type="AlphaFoldDB" id="A0AAW0CHD7"/>
<evidence type="ECO:0008006" key="4">
    <source>
        <dbReference type="Google" id="ProtNLM"/>
    </source>
</evidence>
<dbReference type="EMBL" id="JAWWNJ010000017">
    <property type="protein sequence ID" value="KAK7038213.1"/>
    <property type="molecule type" value="Genomic_DNA"/>
</dbReference>
<comment type="caution">
    <text evidence="2">The sequence shown here is derived from an EMBL/GenBank/DDBJ whole genome shotgun (WGS) entry which is preliminary data.</text>
</comment>
<dbReference type="Proteomes" id="UP001362999">
    <property type="component" value="Unassembled WGS sequence"/>
</dbReference>
<sequence>MSSHMSWDGDSDDGSGWHRHYRCPCSEAFEDLPNATKDELKETEDSVPTERKPSVKEDSRFATLFASNDVPKAAQAAVINGIIEENSASLTLLEAELAEHHSKLYNIRATMRSINTRRRVLKEKQKNLHRENNLCRGIVSPVRKLPREIIAEIFLYLAPVLESTRSFTTLRRHGDPYDDDACMARAAIPWQLGQVCREWRRVAVSTHSLWSVCDFPLPYRHKCDLMPGHPGLVDPRKQTACIERSLASVETCLHRSGPCPISAQVVYHDFDHTTPFINTLSRHSHRLAGLLLVDFPQKLIDFFSESITQYSQLRSLGLVLASNHYNNTLNFICPSSLTNLHFQSLRLSAANRSCIPWTQLVKHCEIECRWVNEAGRWSAYAELQNVVDLCVHFDESVRGPQQPVLLPALRHARLTYPGDESILAHFDTPTLQSLSYDHASDERFEMRLPRQLPLLQTLQVRAEFCPRFVCDLRRTLMMCPDLRELFVVVKLPRAFDLVAALEERGEDGSISQTQVPLAPSLEVLRLQLDTNGYCAQDPDKLYYEKLLESIYLRFSSTSKNIWTLQVVLYEDDPLWVVPDLGKGEDRERKLRATTHWIGQGLNVLNRDANQADLDFNRGHLCNEI</sequence>
<keyword evidence="3" id="KW-1185">Reference proteome</keyword>
<feature type="region of interest" description="Disordered" evidence="1">
    <location>
        <begin position="32"/>
        <end position="55"/>
    </location>
</feature>
<reference evidence="2 3" key="1">
    <citation type="journal article" date="2024" name="J Genomics">
        <title>Draft genome sequencing and assembly of Favolaschia claudopus CIRM-BRFM 2984 isolated from oak limbs.</title>
        <authorList>
            <person name="Navarro D."/>
            <person name="Drula E."/>
            <person name="Chaduli D."/>
            <person name="Cazenave R."/>
            <person name="Ahrendt S."/>
            <person name="Wang J."/>
            <person name="Lipzen A."/>
            <person name="Daum C."/>
            <person name="Barry K."/>
            <person name="Grigoriev I.V."/>
            <person name="Favel A."/>
            <person name="Rosso M.N."/>
            <person name="Martin F."/>
        </authorList>
    </citation>
    <scope>NUCLEOTIDE SEQUENCE [LARGE SCALE GENOMIC DNA]</scope>
    <source>
        <strain evidence="2 3">CIRM-BRFM 2984</strain>
    </source>
</reference>
<accession>A0AAW0CHD7</accession>
<protein>
    <recommendedName>
        <fullName evidence="4">F-box domain-containing protein</fullName>
    </recommendedName>
</protein>
<organism evidence="2 3">
    <name type="scientific">Favolaschia claudopus</name>
    <dbReference type="NCBI Taxonomy" id="2862362"/>
    <lineage>
        <taxon>Eukaryota</taxon>
        <taxon>Fungi</taxon>
        <taxon>Dikarya</taxon>
        <taxon>Basidiomycota</taxon>
        <taxon>Agaricomycotina</taxon>
        <taxon>Agaricomycetes</taxon>
        <taxon>Agaricomycetidae</taxon>
        <taxon>Agaricales</taxon>
        <taxon>Marasmiineae</taxon>
        <taxon>Mycenaceae</taxon>
        <taxon>Favolaschia</taxon>
    </lineage>
</organism>
<evidence type="ECO:0000313" key="2">
    <source>
        <dbReference type="EMBL" id="KAK7038213.1"/>
    </source>
</evidence>
<feature type="compositionally biased region" description="Basic and acidic residues" evidence="1">
    <location>
        <begin position="36"/>
        <end position="55"/>
    </location>
</feature>
<gene>
    <name evidence="2" type="ORF">R3P38DRAFT_2905027</name>
</gene>
<evidence type="ECO:0000256" key="1">
    <source>
        <dbReference type="SAM" id="MobiDB-lite"/>
    </source>
</evidence>